<accession>A0A6A6ZX31</accession>
<keyword evidence="3" id="KW-1185">Reference proteome</keyword>
<dbReference type="EMBL" id="MU006228">
    <property type="protein sequence ID" value="KAF2825109.1"/>
    <property type="molecule type" value="Genomic_DNA"/>
</dbReference>
<feature type="compositionally biased region" description="Acidic residues" evidence="1">
    <location>
        <begin position="284"/>
        <end position="298"/>
    </location>
</feature>
<gene>
    <name evidence="2" type="ORF">CC86DRAFT_467651</name>
</gene>
<organism evidence="2 3">
    <name type="scientific">Ophiobolus disseminans</name>
    <dbReference type="NCBI Taxonomy" id="1469910"/>
    <lineage>
        <taxon>Eukaryota</taxon>
        <taxon>Fungi</taxon>
        <taxon>Dikarya</taxon>
        <taxon>Ascomycota</taxon>
        <taxon>Pezizomycotina</taxon>
        <taxon>Dothideomycetes</taxon>
        <taxon>Pleosporomycetidae</taxon>
        <taxon>Pleosporales</taxon>
        <taxon>Pleosporineae</taxon>
        <taxon>Phaeosphaeriaceae</taxon>
        <taxon>Ophiobolus</taxon>
    </lineage>
</organism>
<feature type="compositionally biased region" description="Acidic residues" evidence="1">
    <location>
        <begin position="313"/>
        <end position="326"/>
    </location>
</feature>
<evidence type="ECO:0000256" key="1">
    <source>
        <dbReference type="SAM" id="MobiDB-lite"/>
    </source>
</evidence>
<feature type="region of interest" description="Disordered" evidence="1">
    <location>
        <begin position="369"/>
        <end position="435"/>
    </location>
</feature>
<dbReference type="OrthoDB" id="62952at2759"/>
<feature type="region of interest" description="Disordered" evidence="1">
    <location>
        <begin position="502"/>
        <end position="521"/>
    </location>
</feature>
<feature type="region of interest" description="Disordered" evidence="1">
    <location>
        <begin position="458"/>
        <end position="494"/>
    </location>
</feature>
<feature type="compositionally biased region" description="Basic residues" evidence="1">
    <location>
        <begin position="467"/>
        <end position="477"/>
    </location>
</feature>
<feature type="region of interest" description="Disordered" evidence="1">
    <location>
        <begin position="269"/>
        <end position="326"/>
    </location>
</feature>
<feature type="compositionally biased region" description="Basic and acidic residues" evidence="1">
    <location>
        <begin position="510"/>
        <end position="521"/>
    </location>
</feature>
<evidence type="ECO:0000313" key="2">
    <source>
        <dbReference type="EMBL" id="KAF2825109.1"/>
    </source>
</evidence>
<proteinExistence type="predicted"/>
<sequence>MAGFDYLPAEIRNCIYDQLLRSDTQPRHRSSNELAMFTVSKQLHHESSSLFYQHSNITVDAPLTGTDTATILPPVADKYLRFLKRLTIHASVSHPETPTTHKAATTIKALAAAGARFDEFNLSISSPLSHLLNSRVDDSIMGDEHPITTAIKILLQSGATKVLRIQFENAWFLTGVAVALQTSFGSQLEFYVNGTLTQDLSELERPLTGRYTSTHLTALGLTLENVRDDNRGDWSSPLSTPVSLPSSLCSAFLDLDTFSVSSFELSSDEEEASTLPDFAKSDTDMDEQPFFTDDEEWSAQEIEERLADKDLGESDDVDEDEGMEDVQQDDTQAIMQNMNEVAHHVANGDDVTYMTNFAPDLLLSRHHLGHLQSPSSPDYFNHKRTSRDLKEAWSPSPPASPLTNSAPSLRTTRRVKTNDGIPHSSASSSASNTRDVRRDAIVFDASWPSMKADIADEEWPATPLSPQHRRTWPKNRSAHTSPTRPRPDIQPLSPAKHILSCSSTSTSLQETHERPPSRSKLQEHISHIVEDDINPPVPPKSPRRQISHQNTQDADMHGWRELPFAPYESPFRMENSPRCKSRSRLSA</sequence>
<dbReference type="Proteomes" id="UP000799424">
    <property type="component" value="Unassembled WGS sequence"/>
</dbReference>
<dbReference type="AlphaFoldDB" id="A0A6A6ZX31"/>
<evidence type="ECO:0000313" key="3">
    <source>
        <dbReference type="Proteomes" id="UP000799424"/>
    </source>
</evidence>
<name>A0A6A6ZX31_9PLEO</name>
<reference evidence="2" key="1">
    <citation type="journal article" date="2020" name="Stud. Mycol.">
        <title>101 Dothideomycetes genomes: a test case for predicting lifestyles and emergence of pathogens.</title>
        <authorList>
            <person name="Haridas S."/>
            <person name="Albert R."/>
            <person name="Binder M."/>
            <person name="Bloem J."/>
            <person name="Labutti K."/>
            <person name="Salamov A."/>
            <person name="Andreopoulos B."/>
            <person name="Baker S."/>
            <person name="Barry K."/>
            <person name="Bills G."/>
            <person name="Bluhm B."/>
            <person name="Cannon C."/>
            <person name="Castanera R."/>
            <person name="Culley D."/>
            <person name="Daum C."/>
            <person name="Ezra D."/>
            <person name="Gonzalez J."/>
            <person name="Henrissat B."/>
            <person name="Kuo A."/>
            <person name="Liang C."/>
            <person name="Lipzen A."/>
            <person name="Lutzoni F."/>
            <person name="Magnuson J."/>
            <person name="Mondo S."/>
            <person name="Nolan M."/>
            <person name="Ohm R."/>
            <person name="Pangilinan J."/>
            <person name="Park H.-J."/>
            <person name="Ramirez L."/>
            <person name="Alfaro M."/>
            <person name="Sun H."/>
            <person name="Tritt A."/>
            <person name="Yoshinaga Y."/>
            <person name="Zwiers L.-H."/>
            <person name="Turgeon B."/>
            <person name="Goodwin S."/>
            <person name="Spatafora J."/>
            <person name="Crous P."/>
            <person name="Grigoriev I."/>
        </authorList>
    </citation>
    <scope>NUCLEOTIDE SEQUENCE</scope>
    <source>
        <strain evidence="2">CBS 113818</strain>
    </source>
</reference>
<feature type="compositionally biased region" description="Polar residues" evidence="1">
    <location>
        <begin position="401"/>
        <end position="410"/>
    </location>
</feature>
<protein>
    <recommendedName>
        <fullName evidence="4">F-box domain-containing protein</fullName>
    </recommendedName>
</protein>
<feature type="region of interest" description="Disordered" evidence="1">
    <location>
        <begin position="529"/>
        <end position="587"/>
    </location>
</feature>
<evidence type="ECO:0008006" key="4">
    <source>
        <dbReference type="Google" id="ProtNLM"/>
    </source>
</evidence>
<feature type="compositionally biased region" description="Basic and acidic residues" evidence="1">
    <location>
        <begin position="302"/>
        <end position="312"/>
    </location>
</feature>